<reference evidence="7" key="1">
    <citation type="submission" date="2020-04" db="EMBL/GenBank/DDBJ databases">
        <authorList>
            <person name="Alioto T."/>
            <person name="Alioto T."/>
            <person name="Gomez Garrido J."/>
        </authorList>
    </citation>
    <scope>NUCLEOTIDE SEQUENCE</scope>
    <source>
        <strain evidence="7">A484AB</strain>
    </source>
</reference>
<dbReference type="PANTHER" id="PTHR24329">
    <property type="entry name" value="HOMEOBOX PROTEIN ARISTALESS"/>
    <property type="match status" value="1"/>
</dbReference>
<gene>
    <name evidence="7" type="ORF">PACLA_8A061749</name>
</gene>
<feature type="DNA-binding region" description="Homeobox" evidence="5">
    <location>
        <begin position="49"/>
        <end position="108"/>
    </location>
</feature>
<keyword evidence="8" id="KW-1185">Reference proteome</keyword>
<dbReference type="OrthoDB" id="6159439at2759"/>
<evidence type="ECO:0000256" key="3">
    <source>
        <dbReference type="ARBA" id="ARBA00023155"/>
    </source>
</evidence>
<evidence type="ECO:0000256" key="4">
    <source>
        <dbReference type="ARBA" id="ARBA00023242"/>
    </source>
</evidence>
<sequence>MSKPQSHYIGDVLSLEPGPSTQHLTRVLYRPYQTSPCLSDDNPAIRRKQRRNRTTFTKSQLEELEKVFEKKHYPDIALREELAAKINISEARIQVWFQNRRAKWRKIQNPARLHTKKIRLDSDKTLQLPIAPRPSLSYPNPGYFLSVPGSGPPAILTPTAYMTPTVHGASLWPYQGHCSTMENEPRGMDTLYLRGNTRSPPTMTSFELYSSYR</sequence>
<dbReference type="SMART" id="SM00389">
    <property type="entry name" value="HOX"/>
    <property type="match status" value="1"/>
</dbReference>
<dbReference type="InterPro" id="IPR050649">
    <property type="entry name" value="Paired_Homeobox_TFs"/>
</dbReference>
<dbReference type="GO" id="GO:0000981">
    <property type="term" value="F:DNA-binding transcription factor activity, RNA polymerase II-specific"/>
    <property type="evidence" value="ECO:0007669"/>
    <property type="project" value="InterPro"/>
</dbReference>
<dbReference type="PROSITE" id="PS50071">
    <property type="entry name" value="HOMEOBOX_2"/>
    <property type="match status" value="1"/>
</dbReference>
<keyword evidence="3 5" id="KW-0371">Homeobox</keyword>
<dbReference type="AlphaFoldDB" id="A0A6S7HDB8"/>
<dbReference type="PANTHER" id="PTHR24329:SF543">
    <property type="entry name" value="FI01017P-RELATED"/>
    <property type="match status" value="1"/>
</dbReference>
<evidence type="ECO:0000313" key="7">
    <source>
        <dbReference type="EMBL" id="CAB4001093.1"/>
    </source>
</evidence>
<evidence type="ECO:0000256" key="1">
    <source>
        <dbReference type="ARBA" id="ARBA00004123"/>
    </source>
</evidence>
<dbReference type="SUPFAM" id="SSF46689">
    <property type="entry name" value="Homeodomain-like"/>
    <property type="match status" value="1"/>
</dbReference>
<evidence type="ECO:0000256" key="2">
    <source>
        <dbReference type="ARBA" id="ARBA00023125"/>
    </source>
</evidence>
<dbReference type="Pfam" id="PF00046">
    <property type="entry name" value="Homeodomain"/>
    <property type="match status" value="1"/>
</dbReference>
<dbReference type="PROSITE" id="PS00027">
    <property type="entry name" value="HOMEOBOX_1"/>
    <property type="match status" value="1"/>
</dbReference>
<comment type="subcellular location">
    <subcellularLocation>
        <location evidence="1 5 6">Nucleus</location>
    </subcellularLocation>
</comment>
<proteinExistence type="predicted"/>
<dbReference type="InterPro" id="IPR009057">
    <property type="entry name" value="Homeodomain-like_sf"/>
</dbReference>
<dbReference type="Proteomes" id="UP001152795">
    <property type="component" value="Unassembled WGS sequence"/>
</dbReference>
<dbReference type="CDD" id="cd00086">
    <property type="entry name" value="homeodomain"/>
    <property type="match status" value="1"/>
</dbReference>
<dbReference type="FunFam" id="1.10.10.60:FF:000291">
    <property type="entry name" value="ALX homeobox protein 1"/>
    <property type="match status" value="1"/>
</dbReference>
<evidence type="ECO:0000256" key="5">
    <source>
        <dbReference type="PROSITE-ProRule" id="PRU00108"/>
    </source>
</evidence>
<keyword evidence="2 5" id="KW-0238">DNA-binding</keyword>
<evidence type="ECO:0000256" key="6">
    <source>
        <dbReference type="RuleBase" id="RU000682"/>
    </source>
</evidence>
<organism evidence="7 8">
    <name type="scientific">Paramuricea clavata</name>
    <name type="common">Red gorgonian</name>
    <name type="synonym">Violescent sea-whip</name>
    <dbReference type="NCBI Taxonomy" id="317549"/>
    <lineage>
        <taxon>Eukaryota</taxon>
        <taxon>Metazoa</taxon>
        <taxon>Cnidaria</taxon>
        <taxon>Anthozoa</taxon>
        <taxon>Octocorallia</taxon>
        <taxon>Malacalcyonacea</taxon>
        <taxon>Plexauridae</taxon>
        <taxon>Paramuricea</taxon>
    </lineage>
</organism>
<name>A0A6S7HDB8_PARCT</name>
<comment type="caution">
    <text evidence="7">The sequence shown here is derived from an EMBL/GenBank/DDBJ whole genome shotgun (WGS) entry which is preliminary data.</text>
</comment>
<dbReference type="GO" id="GO:0005634">
    <property type="term" value="C:nucleus"/>
    <property type="evidence" value="ECO:0007669"/>
    <property type="project" value="UniProtKB-SubCell"/>
</dbReference>
<keyword evidence="4 5" id="KW-0539">Nucleus</keyword>
<evidence type="ECO:0000313" key="8">
    <source>
        <dbReference type="Proteomes" id="UP001152795"/>
    </source>
</evidence>
<dbReference type="InterPro" id="IPR017970">
    <property type="entry name" value="Homeobox_CS"/>
</dbReference>
<accession>A0A6S7HDB8</accession>
<dbReference type="EMBL" id="CACRXK020004000">
    <property type="protein sequence ID" value="CAB4001093.1"/>
    <property type="molecule type" value="Genomic_DNA"/>
</dbReference>
<dbReference type="InterPro" id="IPR001356">
    <property type="entry name" value="HD"/>
</dbReference>
<protein>
    <submittedName>
        <fullName evidence="7">Homeobox aristaless-like 4</fullName>
    </submittedName>
</protein>
<dbReference type="Gene3D" id="1.10.10.60">
    <property type="entry name" value="Homeodomain-like"/>
    <property type="match status" value="1"/>
</dbReference>
<dbReference type="GO" id="GO:0000977">
    <property type="term" value="F:RNA polymerase II transcription regulatory region sequence-specific DNA binding"/>
    <property type="evidence" value="ECO:0007669"/>
    <property type="project" value="TreeGrafter"/>
</dbReference>